<evidence type="ECO:0000313" key="1">
    <source>
        <dbReference type="EMBL" id="MBK7417430.1"/>
    </source>
</evidence>
<dbReference type="Pfam" id="PF11142">
    <property type="entry name" value="DUF2917"/>
    <property type="match status" value="1"/>
</dbReference>
<protein>
    <submittedName>
        <fullName evidence="1">DUF2917 domain-containing protein</fullName>
    </submittedName>
</protein>
<dbReference type="Proteomes" id="UP000739411">
    <property type="component" value="Unassembled WGS sequence"/>
</dbReference>
<dbReference type="InterPro" id="IPR021317">
    <property type="entry name" value="DUF2917"/>
</dbReference>
<name>A0A935K1K8_9RHOO</name>
<sequence>MTYARFLLYPGEVLRVDGRERLAIRCEQGRIWLTAGVEGIDHYLSPGEQAICDSGCILVEGQGVLTLAAAAHDRRLPTMIYYLLLILQRWLHQPFRTQLIRGESHV</sequence>
<dbReference type="AlphaFoldDB" id="A0A935K1K8"/>
<gene>
    <name evidence="1" type="ORF">IPJ38_22405</name>
</gene>
<dbReference type="EMBL" id="JADJMS010000052">
    <property type="protein sequence ID" value="MBK7417430.1"/>
    <property type="molecule type" value="Genomic_DNA"/>
</dbReference>
<evidence type="ECO:0000313" key="2">
    <source>
        <dbReference type="Proteomes" id="UP000739411"/>
    </source>
</evidence>
<reference evidence="1 2" key="1">
    <citation type="submission" date="2020-10" db="EMBL/GenBank/DDBJ databases">
        <title>Connecting structure to function with the recovery of over 1000 high-quality activated sludge metagenome-assembled genomes encoding full-length rRNA genes using long-read sequencing.</title>
        <authorList>
            <person name="Singleton C.M."/>
            <person name="Petriglieri F."/>
            <person name="Kristensen J.M."/>
            <person name="Kirkegaard R.H."/>
            <person name="Michaelsen T.Y."/>
            <person name="Andersen M.H."/>
            <person name="Karst S.M."/>
            <person name="Dueholm M.S."/>
            <person name="Nielsen P.H."/>
            <person name="Albertsen M."/>
        </authorList>
    </citation>
    <scope>NUCLEOTIDE SEQUENCE [LARGE SCALE GENOMIC DNA]</scope>
    <source>
        <strain evidence="1">EsbW_18-Q3-R4-48_BATAC.463</strain>
    </source>
</reference>
<comment type="caution">
    <text evidence="1">The sequence shown here is derived from an EMBL/GenBank/DDBJ whole genome shotgun (WGS) entry which is preliminary data.</text>
</comment>
<proteinExistence type="predicted"/>
<organism evidence="1 2">
    <name type="scientific">Candidatus Dechloromonas phosphorivorans</name>
    <dbReference type="NCBI Taxonomy" id="2899244"/>
    <lineage>
        <taxon>Bacteria</taxon>
        <taxon>Pseudomonadati</taxon>
        <taxon>Pseudomonadota</taxon>
        <taxon>Betaproteobacteria</taxon>
        <taxon>Rhodocyclales</taxon>
        <taxon>Azonexaceae</taxon>
        <taxon>Dechloromonas</taxon>
    </lineage>
</organism>
<accession>A0A935K1K8</accession>